<reference evidence="8" key="1">
    <citation type="submission" date="2024-07" db="EMBL/GenBank/DDBJ databases">
        <title>Complete genome sequence of Verrucomicrobiaceae bacterium NT6N.</title>
        <authorList>
            <person name="Huang C."/>
            <person name="Takami H."/>
            <person name="Hamasaki K."/>
        </authorList>
    </citation>
    <scope>NUCLEOTIDE SEQUENCE</scope>
    <source>
        <strain evidence="8">NT6N</strain>
    </source>
</reference>
<keyword evidence="5" id="KW-0564">Palmitate</keyword>
<keyword evidence="3 7" id="KW-0732">Signal</keyword>
<keyword evidence="2" id="KW-1003">Cell membrane</keyword>
<dbReference type="Pfam" id="PF08085">
    <property type="entry name" value="Entericidin"/>
    <property type="match status" value="1"/>
</dbReference>
<comment type="similarity">
    <text evidence="1">Belongs to the EcnA/EcnB lipoprotein family.</text>
</comment>
<keyword evidence="6" id="KW-0449">Lipoprotein</keyword>
<feature type="signal peptide" evidence="7">
    <location>
        <begin position="1"/>
        <end position="26"/>
    </location>
</feature>
<evidence type="ECO:0000256" key="4">
    <source>
        <dbReference type="ARBA" id="ARBA00023136"/>
    </source>
</evidence>
<evidence type="ECO:0000256" key="3">
    <source>
        <dbReference type="ARBA" id="ARBA00022729"/>
    </source>
</evidence>
<evidence type="ECO:0000313" key="8">
    <source>
        <dbReference type="EMBL" id="BDS07996.1"/>
    </source>
</evidence>
<protein>
    <recommendedName>
        <fullName evidence="9">Entericidin A/B family lipoprotein</fullName>
    </recommendedName>
</protein>
<evidence type="ECO:0000256" key="2">
    <source>
        <dbReference type="ARBA" id="ARBA00022475"/>
    </source>
</evidence>
<name>A0AAT9FQ26_9BACT</name>
<feature type="chain" id="PRO_5043736816" description="Entericidin A/B family lipoprotein" evidence="7">
    <location>
        <begin position="27"/>
        <end position="48"/>
    </location>
</feature>
<dbReference type="PROSITE" id="PS51257">
    <property type="entry name" value="PROKAR_LIPOPROTEIN"/>
    <property type="match status" value="1"/>
</dbReference>
<evidence type="ECO:0000256" key="1">
    <source>
        <dbReference type="ARBA" id="ARBA00010296"/>
    </source>
</evidence>
<dbReference type="InterPro" id="IPR012556">
    <property type="entry name" value="Entericidin"/>
</dbReference>
<evidence type="ECO:0000256" key="7">
    <source>
        <dbReference type="SAM" id="SignalP"/>
    </source>
</evidence>
<evidence type="ECO:0008006" key="9">
    <source>
        <dbReference type="Google" id="ProtNLM"/>
    </source>
</evidence>
<sequence>MKHITTIILAIGGLAALTLTSCNAVAGAGQDIQQGGAALQGAAHRAAH</sequence>
<evidence type="ECO:0000256" key="6">
    <source>
        <dbReference type="ARBA" id="ARBA00023288"/>
    </source>
</evidence>
<evidence type="ECO:0000256" key="5">
    <source>
        <dbReference type="ARBA" id="ARBA00023139"/>
    </source>
</evidence>
<gene>
    <name evidence="8" type="ORF">NT6N_30360</name>
</gene>
<organism evidence="8">
    <name type="scientific">Oceaniferula spumae</name>
    <dbReference type="NCBI Taxonomy" id="2979115"/>
    <lineage>
        <taxon>Bacteria</taxon>
        <taxon>Pseudomonadati</taxon>
        <taxon>Verrucomicrobiota</taxon>
        <taxon>Verrucomicrobiia</taxon>
        <taxon>Verrucomicrobiales</taxon>
        <taxon>Verrucomicrobiaceae</taxon>
        <taxon>Oceaniferula</taxon>
    </lineage>
</organism>
<keyword evidence="4" id="KW-0472">Membrane</keyword>
<dbReference type="AlphaFoldDB" id="A0AAT9FQ26"/>
<accession>A0AAT9FQ26</accession>
<dbReference type="KEGG" id="osu:NT6N_30360"/>
<proteinExistence type="inferred from homology"/>
<dbReference type="EMBL" id="AP026866">
    <property type="protein sequence ID" value="BDS07996.1"/>
    <property type="molecule type" value="Genomic_DNA"/>
</dbReference>